<evidence type="ECO:0000256" key="1">
    <source>
        <dbReference type="ARBA" id="ARBA00004370"/>
    </source>
</evidence>
<dbReference type="GO" id="GO:0007156">
    <property type="term" value="P:homophilic cell adhesion via plasma membrane adhesion molecules"/>
    <property type="evidence" value="ECO:0007669"/>
    <property type="project" value="InterPro"/>
</dbReference>
<dbReference type="GO" id="GO:0008013">
    <property type="term" value="F:beta-catenin binding"/>
    <property type="evidence" value="ECO:0007669"/>
    <property type="project" value="TreeGrafter"/>
</dbReference>
<feature type="domain" description="Cadherin" evidence="6">
    <location>
        <begin position="403"/>
        <end position="494"/>
    </location>
</feature>
<dbReference type="SUPFAM" id="SSF49313">
    <property type="entry name" value="Cadherin-like"/>
    <property type="match status" value="3"/>
</dbReference>
<dbReference type="KEGG" id="oxy:HCG48_11300"/>
<dbReference type="InterPro" id="IPR002126">
    <property type="entry name" value="Cadherin-like_dom"/>
</dbReference>
<keyword evidence="8" id="KW-1185">Reference proteome</keyword>
<dbReference type="InterPro" id="IPR013517">
    <property type="entry name" value="FG-GAP"/>
</dbReference>
<dbReference type="InterPro" id="IPR001343">
    <property type="entry name" value="Hemolysn_Ca-bd"/>
</dbReference>
<dbReference type="InterPro" id="IPR037221">
    <property type="entry name" value="H-type_lectin_dom_sf"/>
</dbReference>
<dbReference type="InterPro" id="IPR015919">
    <property type="entry name" value="Cadherin-like_sf"/>
</dbReference>
<dbReference type="SUPFAM" id="SSF51120">
    <property type="entry name" value="beta-Roll"/>
    <property type="match status" value="1"/>
</dbReference>
<keyword evidence="4" id="KW-0106">Calcium</keyword>
<dbReference type="CDD" id="cd11304">
    <property type="entry name" value="Cadherin_repeat"/>
    <property type="match status" value="3"/>
</dbReference>
<dbReference type="Pfam" id="PF13517">
    <property type="entry name" value="FG-GAP_3"/>
    <property type="match status" value="2"/>
</dbReference>
<evidence type="ECO:0000259" key="6">
    <source>
        <dbReference type="PROSITE" id="PS50268"/>
    </source>
</evidence>
<dbReference type="GO" id="GO:0016477">
    <property type="term" value="P:cell migration"/>
    <property type="evidence" value="ECO:0007669"/>
    <property type="project" value="TreeGrafter"/>
</dbReference>
<dbReference type="GO" id="GO:0045296">
    <property type="term" value="F:cadherin binding"/>
    <property type="evidence" value="ECO:0007669"/>
    <property type="project" value="TreeGrafter"/>
</dbReference>
<dbReference type="EMBL" id="CP051167">
    <property type="protein sequence ID" value="QIZ71085.1"/>
    <property type="molecule type" value="Genomic_DNA"/>
</dbReference>
<organism evidence="7 8">
    <name type="scientific">Oxynema aestuarii AP17</name>
    <dbReference type="NCBI Taxonomy" id="2064643"/>
    <lineage>
        <taxon>Bacteria</taxon>
        <taxon>Bacillati</taxon>
        <taxon>Cyanobacteriota</taxon>
        <taxon>Cyanophyceae</taxon>
        <taxon>Oscillatoriophycideae</taxon>
        <taxon>Oscillatoriales</taxon>
        <taxon>Oscillatoriaceae</taxon>
        <taxon>Oxynema</taxon>
        <taxon>Oxynema aestuarii</taxon>
    </lineage>
</organism>
<dbReference type="PROSITE" id="PS50268">
    <property type="entry name" value="CADHERIN_2"/>
    <property type="match status" value="3"/>
</dbReference>
<dbReference type="RefSeq" id="WP_168569240.1">
    <property type="nucleotide sequence ID" value="NZ_CP051167.1"/>
</dbReference>
<dbReference type="Gene3D" id="2.150.10.10">
    <property type="entry name" value="Serralysin-like metalloprotease, C-terminal"/>
    <property type="match status" value="1"/>
</dbReference>
<dbReference type="PANTHER" id="PTHR24027">
    <property type="entry name" value="CADHERIN-23"/>
    <property type="match status" value="1"/>
</dbReference>
<keyword evidence="5" id="KW-0472">Membrane</keyword>
<keyword evidence="3" id="KW-0677">Repeat</keyword>
<proteinExistence type="predicted"/>
<accession>A0A6H1TXD6</accession>
<dbReference type="PANTHER" id="PTHR24027:SF438">
    <property type="entry name" value="CADHERIN 23"/>
    <property type="match status" value="1"/>
</dbReference>
<dbReference type="Proteomes" id="UP000500857">
    <property type="component" value="Chromosome"/>
</dbReference>
<dbReference type="InterPro" id="IPR011049">
    <property type="entry name" value="Serralysin-like_metalloprot_C"/>
</dbReference>
<name>A0A6H1TXD6_9CYAN</name>
<evidence type="ECO:0000256" key="2">
    <source>
        <dbReference type="ARBA" id="ARBA00022729"/>
    </source>
</evidence>
<dbReference type="GO" id="GO:0016342">
    <property type="term" value="C:catenin complex"/>
    <property type="evidence" value="ECO:0007669"/>
    <property type="project" value="TreeGrafter"/>
</dbReference>
<evidence type="ECO:0000256" key="4">
    <source>
        <dbReference type="ARBA" id="ARBA00022837"/>
    </source>
</evidence>
<evidence type="ECO:0000256" key="5">
    <source>
        <dbReference type="ARBA" id="ARBA00023136"/>
    </source>
</evidence>
<evidence type="ECO:0000256" key="3">
    <source>
        <dbReference type="ARBA" id="ARBA00022737"/>
    </source>
</evidence>
<feature type="domain" description="Cadherin" evidence="6">
    <location>
        <begin position="607"/>
        <end position="718"/>
    </location>
</feature>
<sequence length="1368" mass="146679">MTQDTFKLEVGKLDTSNLTNQGFTSVNFSSSFGSTPVIFSQVQTNNDTEFVRTRQNNISSTGFSLAMEEEEALQNGHALESVGWLALDAVEGNWDGHLFEAGSTGTSVNQNFSTIALSSEFAEAPELMAAMASYNGSDPAGVRYRNLGTDSVDVKIEEDQSHDTEVDHANEVVNFLALEGEGLLTDVNGTVIGEFGRITNFNQNSQTIDLQNSYTNPVVFLPTLSYNGADPSTTRITAIDSDSFTTFLEEAEYKDGSHTTEDVSYFVFEAGSWELGIGEQLSGSSDDDLLVGGLYNDIIEGGSGDDIIVGKEGGDVVFGDGGADYFWLTDIADGGDTVQDFNSAEGDRLVLSATLEQTANFDQLAFDSATGTLSLAGNDLVTLQNVASLDLETDIIVSEAFGIEEHSENGTVVGSVAIANPASSNAYQIVQGNSDGIFAIDSLTGELSVADSSQLDRETVDLHQLFVEATDASGQTLSKYVTVHVSDVNEAPSFSGSTSFSIGENPHDGAVVGTVSATDPEADTIAYKIVSGNERDAFTIDENTGEITIADGRELDYETQNSYTLTLKAIDARGETTTTDVAIAIEDGNEAPEIALDDDETFIFHDENNNNGTIVARVPATDENGQNPIFSVVGGTGQNYFDITVDGKIIIADAVGLRSDGADEYNLNIQVADGFNQSLTDEVTVVLEKSQFTNVIGQYGTDSPFNPIDVGDYSHPTFADIDRDGDMDAFVGRSDGTIAYFSNNNGSFVPDNNLNPLKSVNLPDTGADPTFADIDNDGDLDAIIGGNLNEIYYYQNNNGSFVEKTGSANPFDSITGFNPSFADIDEDGDLDAFIPEGKDSDYSINYYRNDGGTFTEDSNNNPFQNNIPVTPDVAFADIDGDGDTDAAVGANDGKIKYFRNDNGIFNEQTGSNNPFNSIDVGDNARPSFADIDDDGYLDLVVGSNDGKLAYYKGTQSVFSLDFSSAGQSVWDSGSSTQLEWNWSPLQDLIGTDKITWDITPSKDFGFVEVGAGTYGGIGLNTGYAIDSGSIDSELPVDVWVDLPESISSGQTITLSSGFSLADTANFETTTPRLSAYLDFLFEIYAGGWVTIDYKIDDYTYDISAVDIDESFNFQFDTEDMNFSFDEIENDSFTIGSFGYETGGFGDISGYTPNIDIEGDRASSNSLSGYKSDLFLDASLDLDKVLLTALSEAGIPYLSAAAEALDYVIEGNLDLGLAYANWNLFDASFTGDFYLAQDLDLTVDELTGELNVEGYANPVPFTVGTDLQITPQDTNGDGKVDITGTVNIDPILNNTTSVEYELDIPLTALEGSAGYDVSIWPFDFSDDVEFGPVWSDNIDINNGSFDLYSSSFDLGGFNTAEIDFSIPIA</sequence>
<dbReference type="GO" id="GO:0005509">
    <property type="term" value="F:calcium ion binding"/>
    <property type="evidence" value="ECO:0007669"/>
    <property type="project" value="InterPro"/>
</dbReference>
<reference evidence="7 8" key="1">
    <citation type="submission" date="2020-04" db="EMBL/GenBank/DDBJ databases">
        <authorList>
            <person name="Basu S."/>
            <person name="Maruthanayagam V."/>
            <person name="Chakraborty S."/>
            <person name="Pramanik A."/>
            <person name="Mukherjee J."/>
            <person name="Brink B."/>
        </authorList>
    </citation>
    <scope>NUCLEOTIDE SEQUENCE [LARGE SCALE GENOMIC DNA]</scope>
    <source>
        <strain evidence="7 8">AP17</strain>
    </source>
</reference>
<dbReference type="Pfam" id="PF00353">
    <property type="entry name" value="HemolysinCabind"/>
    <property type="match status" value="1"/>
</dbReference>
<dbReference type="InterPro" id="IPR028994">
    <property type="entry name" value="Integrin_alpha_N"/>
</dbReference>
<feature type="domain" description="Cadherin" evidence="6">
    <location>
        <begin position="494"/>
        <end position="594"/>
    </location>
</feature>
<evidence type="ECO:0000313" key="8">
    <source>
        <dbReference type="Proteomes" id="UP000500857"/>
    </source>
</evidence>
<gene>
    <name evidence="7" type="ORF">HCG48_11300</name>
</gene>
<dbReference type="SMART" id="SM00112">
    <property type="entry name" value="CA"/>
    <property type="match status" value="2"/>
</dbReference>
<protein>
    <recommendedName>
        <fullName evidence="6">Cadherin domain-containing protein</fullName>
    </recommendedName>
</protein>
<dbReference type="Pfam" id="PF00028">
    <property type="entry name" value="Cadherin"/>
    <property type="match status" value="2"/>
</dbReference>
<comment type="subcellular location">
    <subcellularLocation>
        <location evidence="1">Membrane</location>
    </subcellularLocation>
</comment>
<dbReference type="InterPro" id="IPR039808">
    <property type="entry name" value="Cadherin"/>
</dbReference>
<dbReference type="Gene3D" id="2.60.40.2080">
    <property type="match status" value="1"/>
</dbReference>
<dbReference type="Gene3D" id="2.60.40.60">
    <property type="entry name" value="Cadherins"/>
    <property type="match status" value="3"/>
</dbReference>
<dbReference type="SUPFAM" id="SSF69318">
    <property type="entry name" value="Integrin alpha N-terminal domain"/>
    <property type="match status" value="1"/>
</dbReference>
<evidence type="ECO:0000313" key="7">
    <source>
        <dbReference type="EMBL" id="QIZ71085.1"/>
    </source>
</evidence>
<keyword evidence="2" id="KW-0732">Signal</keyword>
<dbReference type="Gene3D" id="2.130.10.130">
    <property type="entry name" value="Integrin alpha, N-terminal"/>
    <property type="match status" value="1"/>
</dbReference>